<keyword evidence="6 12" id="KW-0479">Metal-binding</keyword>
<keyword evidence="8 12" id="KW-0460">Magnesium</keyword>
<feature type="binding site" evidence="12">
    <location>
        <position position="123"/>
    </location>
    <ligand>
        <name>5-phospho-alpha-D-ribose 1-diphosphate</name>
        <dbReference type="ChEBI" id="CHEBI:58017"/>
    </ligand>
</feature>
<comment type="caution">
    <text evidence="12">Lacks conserved residue(s) required for the propagation of feature annotation.</text>
</comment>
<evidence type="ECO:0000313" key="14">
    <source>
        <dbReference type="Proteomes" id="UP000178776"/>
    </source>
</evidence>
<keyword evidence="3 12" id="KW-0028">Amino-acid biosynthesis</keyword>
<dbReference type="Proteomes" id="UP000178776">
    <property type="component" value="Chromosome"/>
</dbReference>
<dbReference type="GO" id="GO:0000287">
    <property type="term" value="F:magnesium ion binding"/>
    <property type="evidence" value="ECO:0007669"/>
    <property type="project" value="UniProtKB-UniRule"/>
</dbReference>
<feature type="binding site" evidence="12">
    <location>
        <position position="91"/>
    </location>
    <ligand>
        <name>5-phospho-alpha-D-ribose 1-diphosphate</name>
        <dbReference type="ChEBI" id="CHEBI:58017"/>
    </ligand>
</feature>
<comment type="cofactor">
    <cofactor evidence="12">
        <name>Mg(2+)</name>
        <dbReference type="ChEBI" id="CHEBI:18420"/>
    </cofactor>
    <text evidence="12">Binds 2 magnesium ions per monomer.</text>
</comment>
<accession>A0A1D9LBQ6</accession>
<dbReference type="GO" id="GO:0004048">
    <property type="term" value="F:anthranilate phosphoribosyltransferase activity"/>
    <property type="evidence" value="ECO:0007669"/>
    <property type="project" value="UniProtKB-UniRule"/>
</dbReference>
<dbReference type="Gene3D" id="1.20.970.10">
    <property type="entry name" value="Transferase, Pyrimidine Nucleoside Phosphorylase, Chain C"/>
    <property type="match status" value="1"/>
</dbReference>
<dbReference type="GO" id="GO:0005829">
    <property type="term" value="C:cytosol"/>
    <property type="evidence" value="ECO:0007669"/>
    <property type="project" value="TreeGrafter"/>
</dbReference>
<comment type="similarity">
    <text evidence="11">In the C-terminal section; belongs to the anthranilate phosphoribosyltransferase family.</text>
</comment>
<dbReference type="GeneID" id="68839770"/>
<dbReference type="InterPro" id="IPR000312">
    <property type="entry name" value="Glycosyl_Trfase_fam3"/>
</dbReference>
<dbReference type="SUPFAM" id="SSF52418">
    <property type="entry name" value="Nucleoside phosphorylase/phosphoribosyltransferase catalytic domain"/>
    <property type="match status" value="1"/>
</dbReference>
<evidence type="ECO:0000256" key="7">
    <source>
        <dbReference type="ARBA" id="ARBA00022822"/>
    </source>
</evidence>
<dbReference type="SUPFAM" id="SSF47648">
    <property type="entry name" value="Nucleoside phosphorylase/phosphoribosyltransferase N-terminal domain"/>
    <property type="match status" value="1"/>
</dbReference>
<proteinExistence type="inferred from homology"/>
<dbReference type="InterPro" id="IPR005940">
    <property type="entry name" value="Anthranilate_Pribosyl_Tfrase"/>
</dbReference>
<dbReference type="Pfam" id="PF02885">
    <property type="entry name" value="Glycos_trans_3N"/>
    <property type="match status" value="1"/>
</dbReference>
<feature type="binding site" evidence="12">
    <location>
        <position position="229"/>
    </location>
    <ligand>
        <name>Mg(2+)</name>
        <dbReference type="ChEBI" id="CHEBI:18420"/>
        <label>2</label>
    </ligand>
</feature>
<reference evidence="13 14" key="1">
    <citation type="submission" date="2016-10" db="EMBL/GenBank/DDBJ databases">
        <title>Chromobacterium muskegensis sp. nov., an insecticidal bacterium isolated from Sphagnum bogs.</title>
        <authorList>
            <person name="Sparks M.E."/>
            <person name="Blackburn M.B."/>
            <person name="Gundersen-Rindal D.E."/>
            <person name="Mitchell A."/>
            <person name="Farrar R."/>
            <person name="Kuhar D."/>
        </authorList>
    </citation>
    <scope>NUCLEOTIDE SEQUENCE [LARGE SCALE GENOMIC DNA]</scope>
    <source>
        <strain evidence="13 14">21-1</strain>
    </source>
</reference>
<evidence type="ECO:0000256" key="4">
    <source>
        <dbReference type="ARBA" id="ARBA00022676"/>
    </source>
</evidence>
<feature type="binding site" evidence="12">
    <location>
        <position position="83"/>
    </location>
    <ligand>
        <name>anthranilate</name>
        <dbReference type="ChEBI" id="CHEBI:16567"/>
        <label>1</label>
    </ligand>
</feature>
<protein>
    <recommendedName>
        <fullName evidence="12">Anthranilate phosphoribosyltransferase</fullName>
        <ecNumber evidence="12">2.4.2.18</ecNumber>
    </recommendedName>
</protein>
<evidence type="ECO:0000256" key="10">
    <source>
        <dbReference type="ARBA" id="ARBA00052328"/>
    </source>
</evidence>
<keyword evidence="7 12" id="KW-0822">Tryptophan biosynthesis</keyword>
<dbReference type="NCBIfam" id="TIGR01245">
    <property type="entry name" value="trpD"/>
    <property type="match status" value="1"/>
</dbReference>
<dbReference type="EC" id="2.4.2.18" evidence="12"/>
<evidence type="ECO:0000313" key="13">
    <source>
        <dbReference type="EMBL" id="AOZ48681.1"/>
    </source>
</evidence>
<name>A0A1D9LBQ6_9NEIS</name>
<dbReference type="PANTHER" id="PTHR43285:SF2">
    <property type="entry name" value="ANTHRANILATE PHOSPHORIBOSYLTRANSFERASE"/>
    <property type="match status" value="1"/>
</dbReference>
<evidence type="ECO:0000256" key="5">
    <source>
        <dbReference type="ARBA" id="ARBA00022679"/>
    </source>
</evidence>
<feature type="binding site" evidence="12">
    <location>
        <position position="229"/>
    </location>
    <ligand>
        <name>Mg(2+)</name>
        <dbReference type="ChEBI" id="CHEBI:18420"/>
        <label>1</label>
    </ligand>
</feature>
<comment type="subunit">
    <text evidence="2 12">Homodimer.</text>
</comment>
<dbReference type="UniPathway" id="UPA00035">
    <property type="reaction ID" value="UER00041"/>
</dbReference>
<evidence type="ECO:0000256" key="8">
    <source>
        <dbReference type="ARBA" id="ARBA00022842"/>
    </source>
</evidence>
<feature type="binding site" evidence="12">
    <location>
        <position position="169"/>
    </location>
    <ligand>
        <name>anthranilate</name>
        <dbReference type="ChEBI" id="CHEBI:16567"/>
        <label>2</label>
    </ligand>
</feature>
<evidence type="ECO:0000256" key="3">
    <source>
        <dbReference type="ARBA" id="ARBA00022605"/>
    </source>
</evidence>
<comment type="catalytic activity">
    <reaction evidence="10 12">
        <text>N-(5-phospho-beta-D-ribosyl)anthranilate + diphosphate = 5-phospho-alpha-D-ribose 1-diphosphate + anthranilate</text>
        <dbReference type="Rhea" id="RHEA:11768"/>
        <dbReference type="ChEBI" id="CHEBI:16567"/>
        <dbReference type="ChEBI" id="CHEBI:18277"/>
        <dbReference type="ChEBI" id="CHEBI:33019"/>
        <dbReference type="ChEBI" id="CHEBI:58017"/>
        <dbReference type="EC" id="2.4.2.18"/>
    </reaction>
</comment>
<keyword evidence="9 12" id="KW-0057">Aromatic amino acid biosynthesis</keyword>
<dbReference type="InterPro" id="IPR036320">
    <property type="entry name" value="Glycosyl_Trfase_fam3_N_dom_sf"/>
</dbReference>
<feature type="binding site" evidence="12">
    <location>
        <begin position="93"/>
        <end position="96"/>
    </location>
    <ligand>
        <name>5-phospho-alpha-D-ribose 1-diphosphate</name>
        <dbReference type="ChEBI" id="CHEBI:58017"/>
    </ligand>
</feature>
<comment type="similarity">
    <text evidence="12">Belongs to the anthranilate phosphoribosyltransferase family.</text>
</comment>
<dbReference type="FunFam" id="3.40.1030.10:FF:000002">
    <property type="entry name" value="Anthranilate phosphoribosyltransferase"/>
    <property type="match status" value="1"/>
</dbReference>
<comment type="pathway">
    <text evidence="1 12">Amino-acid biosynthesis; L-tryptophan biosynthesis; L-tryptophan from chorismate: step 2/5.</text>
</comment>
<sequence length="342" mass="36128">MITPQAALNRLIDGNELFYEEMLALMRQIMRGELTPAQTSAILIGLRVKVESVSEIAAAATVMREFSTHVPVSNRNHLVDTCGTGGDKSHTFNISTTAAFVASAAGARVAKHGGRSVSSSSGSADVLELLGVNLQLTAEQVGQCLDEIGLGFMFAPNHNSAMKHVAPIRKELGARTIFNILGPLTNPAGADNQLMGVFHPDLVGIQSRVLKQLGSKHVMVVHGSDGLDELTLSGPSMVAELKNGEILEYQLEPGEFGLAACELKDLRANTAEQSRDRLLSVLDGQPGPARDIVLFNAGAAIYTADIAPSLADGVTMAREALDSGKAKQKLQQLAALSRQLGG</sequence>
<dbReference type="PANTHER" id="PTHR43285">
    <property type="entry name" value="ANTHRANILATE PHOSPHORIBOSYLTRANSFERASE"/>
    <property type="match status" value="1"/>
</dbReference>
<dbReference type="STRING" id="1108595.BKX93_00830"/>
<dbReference type="FunFam" id="1.20.970.10:FF:000006">
    <property type="entry name" value="Anthranilate phosphoribosyltransferase"/>
    <property type="match status" value="1"/>
</dbReference>
<evidence type="ECO:0000256" key="6">
    <source>
        <dbReference type="ARBA" id="ARBA00022723"/>
    </source>
</evidence>
<dbReference type="GO" id="GO:0000162">
    <property type="term" value="P:L-tryptophan biosynthetic process"/>
    <property type="evidence" value="ECO:0007669"/>
    <property type="project" value="UniProtKB-UniRule"/>
</dbReference>
<evidence type="ECO:0000256" key="12">
    <source>
        <dbReference type="HAMAP-Rule" id="MF_00211"/>
    </source>
</evidence>
<keyword evidence="4 12" id="KW-0328">Glycosyltransferase</keyword>
<evidence type="ECO:0000256" key="1">
    <source>
        <dbReference type="ARBA" id="ARBA00004907"/>
    </source>
</evidence>
<dbReference type="AlphaFoldDB" id="A0A1D9LBQ6"/>
<feature type="binding site" evidence="12">
    <location>
        <begin position="111"/>
        <end position="119"/>
    </location>
    <ligand>
        <name>5-phospho-alpha-D-ribose 1-diphosphate</name>
        <dbReference type="ChEBI" id="CHEBI:58017"/>
    </ligand>
</feature>
<dbReference type="EMBL" id="CP017707">
    <property type="protein sequence ID" value="AOZ48681.1"/>
    <property type="molecule type" value="Genomic_DNA"/>
</dbReference>
<dbReference type="InterPro" id="IPR035902">
    <property type="entry name" value="Nuc_phospho_transferase"/>
</dbReference>
<feature type="binding site" evidence="12">
    <location>
        <position position="95"/>
    </location>
    <ligand>
        <name>Mg(2+)</name>
        <dbReference type="ChEBI" id="CHEBI:18420"/>
        <label>1</label>
    </ligand>
</feature>
<evidence type="ECO:0000256" key="11">
    <source>
        <dbReference type="ARBA" id="ARBA00061188"/>
    </source>
</evidence>
<organism evidence="13 14">
    <name type="scientific">Chromobacterium vaccinii</name>
    <dbReference type="NCBI Taxonomy" id="1108595"/>
    <lineage>
        <taxon>Bacteria</taxon>
        <taxon>Pseudomonadati</taxon>
        <taxon>Pseudomonadota</taxon>
        <taxon>Betaproteobacteria</taxon>
        <taxon>Neisseriales</taxon>
        <taxon>Chromobacteriaceae</taxon>
        <taxon>Chromobacterium</taxon>
    </lineage>
</organism>
<dbReference type="InterPro" id="IPR017459">
    <property type="entry name" value="Glycosyl_Trfase_fam3_N_dom"/>
</dbReference>
<evidence type="ECO:0000256" key="2">
    <source>
        <dbReference type="ARBA" id="ARBA00011738"/>
    </source>
</evidence>
<comment type="function">
    <text evidence="12">Catalyzes the transfer of the phosphoribosyl group of 5-phosphorylribose-1-pyrophosphate (PRPP) to anthranilate to yield N-(5'-phosphoribosyl)-anthranilate (PRA).</text>
</comment>
<feature type="binding site" evidence="12">
    <location>
        <begin position="86"/>
        <end position="87"/>
    </location>
    <ligand>
        <name>5-phospho-alpha-D-ribose 1-diphosphate</name>
        <dbReference type="ChEBI" id="CHEBI:58017"/>
    </ligand>
</feature>
<evidence type="ECO:0000256" key="9">
    <source>
        <dbReference type="ARBA" id="ARBA00023141"/>
    </source>
</evidence>
<feature type="binding site" evidence="12">
    <location>
        <position position="228"/>
    </location>
    <ligand>
        <name>Mg(2+)</name>
        <dbReference type="ChEBI" id="CHEBI:18420"/>
        <label>2</label>
    </ligand>
</feature>
<dbReference type="RefSeq" id="WP_046166500.1">
    <property type="nucleotide sequence ID" value="NZ_CP017707.1"/>
</dbReference>
<keyword evidence="5 12" id="KW-0808">Transferase</keyword>
<feature type="binding site" evidence="12">
    <location>
        <position position="83"/>
    </location>
    <ligand>
        <name>5-phospho-alpha-D-ribose 1-diphosphate</name>
        <dbReference type="ChEBI" id="CHEBI:58017"/>
    </ligand>
</feature>
<dbReference type="KEGG" id="cvc:BKX93_00830"/>
<dbReference type="Pfam" id="PF00591">
    <property type="entry name" value="Glycos_transf_3"/>
    <property type="match status" value="1"/>
</dbReference>
<dbReference type="Gene3D" id="3.40.1030.10">
    <property type="entry name" value="Nucleoside phosphorylase/phosphoribosyltransferase catalytic domain"/>
    <property type="match status" value="1"/>
</dbReference>
<dbReference type="HAMAP" id="MF_00211">
    <property type="entry name" value="TrpD"/>
    <property type="match status" value="1"/>
</dbReference>
<gene>
    <name evidence="12" type="primary">trpD</name>
    <name evidence="13" type="ORF">BKX93_00830</name>
</gene>